<dbReference type="SMART" id="SM00666">
    <property type="entry name" value="PB1"/>
    <property type="match status" value="1"/>
</dbReference>
<reference evidence="3" key="1">
    <citation type="submission" date="2025-08" db="UniProtKB">
        <authorList>
            <consortium name="RefSeq"/>
        </authorList>
    </citation>
    <scope>IDENTIFICATION</scope>
    <source>
        <tissue evidence="3">Fruit stalk</tissue>
    </source>
</reference>
<dbReference type="PROSITE" id="PS50011">
    <property type="entry name" value="PROTEIN_KINASE_DOM"/>
    <property type="match status" value="1"/>
</dbReference>
<dbReference type="GO" id="GO:0004672">
    <property type="term" value="F:protein kinase activity"/>
    <property type="evidence" value="ECO:0007669"/>
    <property type="project" value="InterPro"/>
</dbReference>
<dbReference type="PANTHER" id="PTHR23257">
    <property type="entry name" value="SERINE-THREONINE PROTEIN KINASE"/>
    <property type="match status" value="1"/>
</dbReference>
<dbReference type="Gene3D" id="3.30.200.20">
    <property type="entry name" value="Phosphorylase Kinase, domain 1"/>
    <property type="match status" value="1"/>
</dbReference>
<protein>
    <submittedName>
        <fullName evidence="3">RGS domain-containing serine/threonine-protein kinase A-like isoform X1</fullName>
    </submittedName>
</protein>
<gene>
    <name evidence="3" type="primary">LOC111286488</name>
</gene>
<evidence type="ECO:0000259" key="1">
    <source>
        <dbReference type="PROSITE" id="PS50011"/>
    </source>
</evidence>
<proteinExistence type="predicted"/>
<dbReference type="InterPro" id="IPR011009">
    <property type="entry name" value="Kinase-like_dom_sf"/>
</dbReference>
<keyword evidence="2" id="KW-1185">Reference proteome</keyword>
<dbReference type="SMART" id="SM00220">
    <property type="entry name" value="S_TKc"/>
    <property type="match status" value="1"/>
</dbReference>
<dbReference type="CDD" id="cd13999">
    <property type="entry name" value="STKc_MAP3K-like"/>
    <property type="match status" value="1"/>
</dbReference>
<dbReference type="SUPFAM" id="SSF56112">
    <property type="entry name" value="Protein kinase-like (PK-like)"/>
    <property type="match status" value="1"/>
</dbReference>
<dbReference type="PROSITE" id="PS00108">
    <property type="entry name" value="PROTEIN_KINASE_ST"/>
    <property type="match status" value="1"/>
</dbReference>
<feature type="domain" description="Protein kinase" evidence="1">
    <location>
        <begin position="569"/>
        <end position="835"/>
    </location>
</feature>
<dbReference type="GeneID" id="111286488"/>
<dbReference type="PRINTS" id="PR00109">
    <property type="entry name" value="TYRKINASE"/>
</dbReference>
<dbReference type="PANTHER" id="PTHR23257:SF824">
    <property type="entry name" value="PROTEIN KINASE DOMAIN-CONTAINING PROTEIN"/>
    <property type="match status" value="1"/>
</dbReference>
<dbReference type="Gene3D" id="1.10.510.10">
    <property type="entry name" value="Transferase(Phosphotransferase) domain 1"/>
    <property type="match status" value="1"/>
</dbReference>
<dbReference type="GO" id="GO:0007165">
    <property type="term" value="P:signal transduction"/>
    <property type="evidence" value="ECO:0007669"/>
    <property type="project" value="TreeGrafter"/>
</dbReference>
<dbReference type="InterPro" id="IPR000719">
    <property type="entry name" value="Prot_kinase_dom"/>
</dbReference>
<dbReference type="InterPro" id="IPR008271">
    <property type="entry name" value="Ser/Thr_kinase_AS"/>
</dbReference>
<dbReference type="AlphaFoldDB" id="A0A6P5XWM8"/>
<dbReference type="Pfam" id="PF00564">
    <property type="entry name" value="PB1"/>
    <property type="match status" value="1"/>
</dbReference>
<dbReference type="OrthoDB" id="4062651at2759"/>
<dbReference type="Pfam" id="PF07714">
    <property type="entry name" value="PK_Tyr_Ser-Thr"/>
    <property type="match status" value="1"/>
</dbReference>
<accession>A0A6P5XWM8</accession>
<evidence type="ECO:0000313" key="2">
    <source>
        <dbReference type="Proteomes" id="UP000515121"/>
    </source>
</evidence>
<sequence>MKEPSVSCLRKNRANPPRKLLKLVCSFNGAFQPRLPMGKLRYIGGETRIISVDRSIGFLKLREKIANLCPKVISFWLKYQVAVADVDLDMGLGVIESDEDVKSMVEEYENLEFYGKRARLWIFVCSNGLEYGQLCKGQVDNKVTKNVGNGGNGFRQGDDSIRKLVLKQQLLAKQTGRVNGIQGVSGFGVNETGMEFASCAKNQKFDHPLIDLGHEEPSAFVSEEETCGGNLLDCEMRNLAPQMCPYYPGVKPNSNISKQGHSVRSCYSSLWKPWPGLPEHTSVEGVSMMTHLSNPDFPYGNSNLKACHLAHYGAWAGVGSQSLFTNNVIDSPSPGMKMMDAKQYPIVGLNHGLEVPYQTPFVNCHTAAIVCEPVHCNLQNRLSVADSQKVITNSTLSNDVHRTQLSDAEASKNLKSSYKDGNGSHNLQDGFASSVDLLCTLSLSSTKGVQPPELSSHGSNSFSDSLVMPQSMSLDLMDELHIDIGPQVDQSSGNTSNSSPRNMDELEKDHIQGEAMQHDLSSYLSVDEKSEGNDGKKCSKVIGRISSGLTAFYTHLATQELQTIRSSELEYIKELGEGACGTVFYGKWKGSDVAIKRLKPRCFSEGSVEEERLVAEFWKEAYILGQLHHPNIVALYGVVTDGPLTSLATVAEYMVNGSLKQVLQRKDRTIDRRKRLIIAMDAAFGMEYLHEKNIVHFDLKSHNFLVNMRDPWRPVCKIGDLGLSKIKQRTFVSGGVRGTIPWMAPELLNTKNNLVTEKVDVYSFGIVMWELLTGEEPYTDLRSEEIIAGIIKGTLRPEVPSWCDPAWRSLMERCWSTDPDSRPAFLEITKELRTMSASMNIK</sequence>
<name>A0A6P5XWM8_DURZI</name>
<dbReference type="InterPro" id="IPR001245">
    <property type="entry name" value="Ser-Thr/Tyr_kinase_cat_dom"/>
</dbReference>
<dbReference type="InterPro" id="IPR050167">
    <property type="entry name" value="Ser_Thr_protein_kinase"/>
</dbReference>
<organism evidence="2 3">
    <name type="scientific">Durio zibethinus</name>
    <name type="common">Durian</name>
    <dbReference type="NCBI Taxonomy" id="66656"/>
    <lineage>
        <taxon>Eukaryota</taxon>
        <taxon>Viridiplantae</taxon>
        <taxon>Streptophyta</taxon>
        <taxon>Embryophyta</taxon>
        <taxon>Tracheophyta</taxon>
        <taxon>Spermatophyta</taxon>
        <taxon>Magnoliopsida</taxon>
        <taxon>eudicotyledons</taxon>
        <taxon>Gunneridae</taxon>
        <taxon>Pentapetalae</taxon>
        <taxon>rosids</taxon>
        <taxon>malvids</taxon>
        <taxon>Malvales</taxon>
        <taxon>Malvaceae</taxon>
        <taxon>Helicteroideae</taxon>
        <taxon>Durio</taxon>
    </lineage>
</organism>
<dbReference type="Proteomes" id="UP000515121">
    <property type="component" value="Unplaced"/>
</dbReference>
<dbReference type="KEGG" id="dzi:111286488"/>
<dbReference type="GO" id="GO:0005524">
    <property type="term" value="F:ATP binding"/>
    <property type="evidence" value="ECO:0007669"/>
    <property type="project" value="InterPro"/>
</dbReference>
<dbReference type="InterPro" id="IPR000270">
    <property type="entry name" value="PB1_dom"/>
</dbReference>
<dbReference type="CDD" id="cd06410">
    <property type="entry name" value="PB1_UP2"/>
    <property type="match status" value="1"/>
</dbReference>
<dbReference type="RefSeq" id="XP_022732216.1">
    <property type="nucleotide sequence ID" value="XM_022876481.1"/>
</dbReference>
<dbReference type="GO" id="GO:0005737">
    <property type="term" value="C:cytoplasm"/>
    <property type="evidence" value="ECO:0007669"/>
    <property type="project" value="TreeGrafter"/>
</dbReference>
<evidence type="ECO:0000313" key="3">
    <source>
        <dbReference type="RefSeq" id="XP_022732216.1"/>
    </source>
</evidence>
<dbReference type="SUPFAM" id="SSF54277">
    <property type="entry name" value="CAD &amp; PB1 domains"/>
    <property type="match status" value="1"/>
</dbReference>